<dbReference type="AlphaFoldDB" id="A0A193SF44"/>
<dbReference type="PANTHER" id="PTHR43685:SF2">
    <property type="entry name" value="GLYCOSYLTRANSFERASE 2-LIKE DOMAIN-CONTAINING PROTEIN"/>
    <property type="match status" value="1"/>
</dbReference>
<dbReference type="Pfam" id="PF00535">
    <property type="entry name" value="Glycos_transf_2"/>
    <property type="match status" value="1"/>
</dbReference>
<dbReference type="GO" id="GO:0016740">
    <property type="term" value="F:transferase activity"/>
    <property type="evidence" value="ECO:0007669"/>
    <property type="project" value="UniProtKB-KW"/>
</dbReference>
<dbReference type="InterPro" id="IPR029044">
    <property type="entry name" value="Nucleotide-diphossugar_trans"/>
</dbReference>
<name>A0A193SF44_KLEPN</name>
<keyword evidence="1" id="KW-0812">Transmembrane</keyword>
<dbReference type="InterPro" id="IPR001173">
    <property type="entry name" value="Glyco_trans_2-like"/>
</dbReference>
<keyword evidence="1" id="KW-0472">Membrane</keyword>
<dbReference type="Gene3D" id="3.90.550.10">
    <property type="entry name" value="Spore Coat Polysaccharide Biosynthesis Protein SpsA, Chain A"/>
    <property type="match status" value="1"/>
</dbReference>
<keyword evidence="1" id="KW-1133">Transmembrane helix</keyword>
<dbReference type="CDD" id="cd04196">
    <property type="entry name" value="GT_2_like_d"/>
    <property type="match status" value="1"/>
</dbReference>
<dbReference type="InterPro" id="IPR050834">
    <property type="entry name" value="Glycosyltransf_2"/>
</dbReference>
<dbReference type="RefSeq" id="WP_100291947.1">
    <property type="nucleotide sequence ID" value="NZ_CP181644.1"/>
</dbReference>
<dbReference type="PANTHER" id="PTHR43685">
    <property type="entry name" value="GLYCOSYLTRANSFERASE"/>
    <property type="match status" value="1"/>
</dbReference>
<dbReference type="EMBL" id="LT174589">
    <property type="protein sequence ID" value="CZQ25120.1"/>
    <property type="molecule type" value="Genomic_DNA"/>
</dbReference>
<feature type="domain" description="Glycosyltransferase 2-like" evidence="2">
    <location>
        <begin position="6"/>
        <end position="116"/>
    </location>
</feature>
<reference evidence="3" key="1">
    <citation type="submission" date="2016-02" db="EMBL/GenBank/DDBJ databases">
        <authorList>
            <person name="Wen L."/>
            <person name="He K."/>
            <person name="Yang H."/>
        </authorList>
    </citation>
    <scope>NUCLEOTIDE SEQUENCE</scope>
    <source>
        <strain evidence="3">QMP</strain>
    </source>
</reference>
<sequence>MEKIQVLLATYNGSKYIREQINSILNNFQYLQDYDCGIIISDDNSTDNTVNIINECFHDNEKVRLLSASRKGGVKNNFTYLIEHADADFLFFCDQDDLWLPEKLRIFMDAFNKNTNEKNTPLLVHSDLCVTDSLLSPIHKSMFEYQKINKHPSFANLIVSNSITGCVLGINRALLNIIKEKNINESIMHDWYIGLVASCFGRLIFIPKSLILYRQHSNNQVGAKEFSFSEIFNFTKVTKIKQSIYLTKMQAELFLNDFNDMLESKEKQLLVSYIKSFDSNFFLRLNLFFKKGIRKYGFVRNSVFFIFYVVFAKLINAKNK</sequence>
<accession>A0A193SF44</accession>
<keyword evidence="3" id="KW-0808">Transferase</keyword>
<evidence type="ECO:0000259" key="2">
    <source>
        <dbReference type="Pfam" id="PF00535"/>
    </source>
</evidence>
<reference evidence="3" key="2">
    <citation type="submission" date="2016-06" db="EMBL/GenBank/DDBJ databases">
        <title>Towards a vaccine: An investigation of Klebsiella pneumoniae surface antigens.</title>
        <authorList>
            <person name="Follador R."/>
            <person name="Heinz E."/>
            <person name="Wyres K.L."/>
            <person name="Ellington M.J."/>
            <person name="Kowarik M."/>
            <person name="Holt K.E."/>
            <person name="Thomson N.R."/>
        </authorList>
    </citation>
    <scope>NUCLEOTIDE SEQUENCE</scope>
    <source>
        <strain evidence="3">QMP</strain>
    </source>
</reference>
<organism evidence="3">
    <name type="scientific">Klebsiella pneumoniae</name>
    <dbReference type="NCBI Taxonomy" id="573"/>
    <lineage>
        <taxon>Bacteria</taxon>
        <taxon>Pseudomonadati</taxon>
        <taxon>Pseudomonadota</taxon>
        <taxon>Gammaproteobacteria</taxon>
        <taxon>Enterobacterales</taxon>
        <taxon>Enterobacteriaceae</taxon>
        <taxon>Klebsiella/Raoultella group</taxon>
        <taxon>Klebsiella</taxon>
        <taxon>Klebsiella pneumoniae complex</taxon>
    </lineage>
</organism>
<feature type="transmembrane region" description="Helical" evidence="1">
    <location>
        <begin position="298"/>
        <end position="315"/>
    </location>
</feature>
<dbReference type="SUPFAM" id="SSF53448">
    <property type="entry name" value="Nucleotide-diphospho-sugar transferases"/>
    <property type="match status" value="1"/>
</dbReference>
<evidence type="ECO:0000256" key="1">
    <source>
        <dbReference type="SAM" id="Phobius"/>
    </source>
</evidence>
<evidence type="ECO:0000313" key="3">
    <source>
        <dbReference type="EMBL" id="CZQ25120.1"/>
    </source>
</evidence>
<protein>
    <submittedName>
        <fullName evidence="3">Glycosyl transferase family 2</fullName>
    </submittedName>
</protein>
<gene>
    <name evidence="3" type="primary">wcuR</name>
</gene>
<proteinExistence type="predicted"/>